<dbReference type="EMBL" id="MW015081">
    <property type="protein sequence ID" value="QPX48200.1"/>
    <property type="molecule type" value="Genomic_DNA"/>
</dbReference>
<sequence>MEFLLYLSTQQMDVYKIVSQKVRVVENSSVCKKYSVFGFYSSTQKTLSICTDKIKSYQNVEKNVNETLMHESVHVAQSCKTKFRHLTSFGINPSSMPLSYYKEADLKKVIAFDRNLKNIDREAFWMEDKPEKVKYVVQRYCF</sequence>
<dbReference type="Proteomes" id="UP000664915">
    <property type="component" value="Segment"/>
</dbReference>
<organism evidence="1 2">
    <name type="scientific">Synechococcus phage S-SRM01</name>
    <dbReference type="NCBI Taxonomy" id="2781608"/>
    <lineage>
        <taxon>Viruses</taxon>
        <taxon>Duplodnaviria</taxon>
        <taxon>Heunggongvirae</taxon>
        <taxon>Uroviricota</taxon>
        <taxon>Caudoviricetes</taxon>
        <taxon>Pantevenvirales</taxon>
        <taxon>Kyanoviridae</taxon>
        <taxon>Serangoonvirus</taxon>
        <taxon>Serangoonvirus essarone</taxon>
    </lineage>
</organism>
<dbReference type="GeneID" id="77946405"/>
<proteinExistence type="predicted"/>
<dbReference type="KEGG" id="vg:77946405"/>
<keyword evidence="2" id="KW-1185">Reference proteome</keyword>
<protein>
    <submittedName>
        <fullName evidence="1">Uncharacterized protein</fullName>
    </submittedName>
</protein>
<reference evidence="1" key="1">
    <citation type="submission" date="2020-09" db="EMBL/GenBank/DDBJ databases">
        <authorList>
            <person name="Zhang D."/>
            <person name="Hatherill J.R."/>
            <person name="Ramirez J.F."/>
            <person name="Edinger B."/>
            <person name="Balarin R."/>
            <person name="Sullivan A."/>
            <person name="Humpal K.M."/>
            <person name="Guseva A."/>
            <person name="Butela K.A."/>
            <person name="Garlena R.A."/>
            <person name="Russell D.A."/>
            <person name="Pope W.H."/>
            <person name="Jacobs-Sera D."/>
            <person name="Hatfull G.F."/>
        </authorList>
    </citation>
    <scope>NUCLEOTIDE SEQUENCE</scope>
</reference>
<accession>A0A879R412</accession>
<evidence type="ECO:0000313" key="2">
    <source>
        <dbReference type="Proteomes" id="UP000664915"/>
    </source>
</evidence>
<dbReference type="RefSeq" id="YP_010670210.1">
    <property type="nucleotide sequence ID" value="NC_070963.1"/>
</dbReference>
<evidence type="ECO:0000313" key="1">
    <source>
        <dbReference type="EMBL" id="QPX48200.1"/>
    </source>
</evidence>
<name>A0A879R412_9CAUD</name>